<reference evidence="2" key="1">
    <citation type="journal article" date="2004" name="Fungal Genet. Biol.">
        <title>Insight into the genome of Aspergillus fumigatus: analysis of a 922 kb region encompassing the nitrate assimilation gene cluster.</title>
        <authorList>
            <person name="Pain A."/>
            <person name="Woodward J."/>
            <person name="Quail M.A."/>
            <person name="Anderson M.J."/>
            <person name="Clark R."/>
            <person name="Collins M."/>
            <person name="Fosker N."/>
            <person name="Fraser A."/>
            <person name="Harris D."/>
            <person name="Larke N."/>
            <person name="Murphy L."/>
            <person name="Humphray S."/>
            <person name="O'Neil S."/>
            <person name="Pertea M."/>
            <person name="Price C."/>
            <person name="Rabbinowitsch E."/>
            <person name="Rajandream M-A."/>
            <person name="Salzberg S."/>
            <person name="Saunders D."/>
            <person name="Seegar K."/>
            <person name="Sharp S."/>
            <person name="Warren T."/>
            <person name="Denning D.W."/>
            <person name="Barrell B."/>
            <person name="Hall N."/>
        </authorList>
    </citation>
    <scope>NUCLEOTIDE SEQUENCE</scope>
</reference>
<name>Q6MYD6_ASPFM</name>
<organism evidence="2">
    <name type="scientific">Aspergillus fumigatus</name>
    <name type="common">Neosartorya fumigata</name>
    <dbReference type="NCBI Taxonomy" id="746128"/>
    <lineage>
        <taxon>Eukaryota</taxon>
        <taxon>Fungi</taxon>
        <taxon>Dikarya</taxon>
        <taxon>Ascomycota</taxon>
        <taxon>Pezizomycotina</taxon>
        <taxon>Eurotiomycetes</taxon>
        <taxon>Eurotiomycetidae</taxon>
        <taxon>Eurotiales</taxon>
        <taxon>Aspergillaceae</taxon>
        <taxon>Aspergillus</taxon>
        <taxon>Aspergillus subgen. Fumigati</taxon>
    </lineage>
</organism>
<evidence type="ECO:0000313" key="2">
    <source>
        <dbReference type="EMBL" id="CAF32067.1"/>
    </source>
</evidence>
<proteinExistence type="predicted"/>
<accession>Q6MYD6</accession>
<protein>
    <submittedName>
        <fullName evidence="2">Uncharacterized protein</fullName>
    </submittedName>
</protein>
<dbReference type="EMBL" id="BX649606">
    <property type="protein sequence ID" value="CAF32067.1"/>
    <property type="molecule type" value="Genomic_DNA"/>
</dbReference>
<dbReference type="AlphaFoldDB" id="Q6MYD6"/>
<keyword evidence="1" id="KW-0472">Membrane</keyword>
<keyword evidence="1" id="KW-1133">Transmembrane helix</keyword>
<keyword evidence="1" id="KW-0812">Transmembrane</keyword>
<feature type="transmembrane region" description="Helical" evidence="1">
    <location>
        <begin position="77"/>
        <end position="96"/>
    </location>
</feature>
<gene>
    <name evidence="2" type="ORF">AfA34E6.035</name>
</gene>
<evidence type="ECO:0000256" key="1">
    <source>
        <dbReference type="SAM" id="Phobius"/>
    </source>
</evidence>
<sequence>MEYVVGAHSSVKQPISVCCPPHIHPSPASRCGSLALSTRHSLTPLPQISLSSVSSASSTKSVTPASLLPHPHPHPHLLLTSLILFFFLPLALLVAVRSLTQTTIQTCAVTNNSGRF</sequence>